<dbReference type="Proteomes" id="UP000238322">
    <property type="component" value="Unassembled WGS sequence"/>
</dbReference>
<evidence type="ECO:0000313" key="2">
    <source>
        <dbReference type="Proteomes" id="UP000238322"/>
    </source>
</evidence>
<proteinExistence type="predicted"/>
<dbReference type="AlphaFoldDB" id="A0A2S8FS72"/>
<organism evidence="1 2">
    <name type="scientific">Blastopirellula marina</name>
    <dbReference type="NCBI Taxonomy" id="124"/>
    <lineage>
        <taxon>Bacteria</taxon>
        <taxon>Pseudomonadati</taxon>
        <taxon>Planctomycetota</taxon>
        <taxon>Planctomycetia</taxon>
        <taxon>Pirellulales</taxon>
        <taxon>Pirellulaceae</taxon>
        <taxon>Blastopirellula</taxon>
    </lineage>
</organism>
<gene>
    <name evidence="1" type="ORF">C5Y83_16235</name>
</gene>
<accession>A0A2S8FS72</accession>
<dbReference type="RefSeq" id="WP_105330752.1">
    <property type="nucleotide sequence ID" value="NZ_PUHY01000010.1"/>
</dbReference>
<evidence type="ECO:0000313" key="1">
    <source>
        <dbReference type="EMBL" id="PQO35023.1"/>
    </source>
</evidence>
<protein>
    <submittedName>
        <fullName evidence="1">Uncharacterized protein</fullName>
    </submittedName>
</protein>
<dbReference type="EMBL" id="PUHY01000010">
    <property type="protein sequence ID" value="PQO35023.1"/>
    <property type="molecule type" value="Genomic_DNA"/>
</dbReference>
<comment type="caution">
    <text evidence="1">The sequence shown here is derived from an EMBL/GenBank/DDBJ whole genome shotgun (WGS) entry which is preliminary data.</text>
</comment>
<sequence>MSSPQLIDLVTWIGPGREHSPILEHSPIQFDDGAECLLRGNLTVYIAPPFLPQTPGLHLIKAEAHTFLRPGFGYECRLLFLESKQLTGDLAELLANADGGE</sequence>
<reference evidence="1 2" key="1">
    <citation type="submission" date="2018-02" db="EMBL/GenBank/DDBJ databases">
        <title>Comparative genomes isolates from brazilian mangrove.</title>
        <authorList>
            <person name="Araujo J.E."/>
            <person name="Taketani R.G."/>
            <person name="Silva M.C.P."/>
            <person name="Loureco M.V."/>
            <person name="Andreote F.D."/>
        </authorList>
    </citation>
    <scope>NUCLEOTIDE SEQUENCE [LARGE SCALE GENOMIC DNA]</scope>
    <source>
        <strain evidence="1 2">Hex-1 MGV</strain>
    </source>
</reference>
<name>A0A2S8FS72_9BACT</name>